<comment type="caution">
    <text evidence="1">The sequence shown here is derived from an EMBL/GenBank/DDBJ whole genome shotgun (WGS) entry which is preliminary data.</text>
</comment>
<proteinExistence type="predicted"/>
<dbReference type="Proteomes" id="UP000794436">
    <property type="component" value="Unassembled WGS sequence"/>
</dbReference>
<protein>
    <submittedName>
        <fullName evidence="1">Uncharacterized protein</fullName>
    </submittedName>
</protein>
<reference evidence="1" key="1">
    <citation type="submission" date="2019-03" db="EMBL/GenBank/DDBJ databases">
        <title>Long read genome sequence of the mycoparasitic Pythium oligandrum ATCC 38472 isolated from sugarbeet rhizosphere.</title>
        <authorList>
            <person name="Gaulin E."/>
        </authorList>
    </citation>
    <scope>NUCLEOTIDE SEQUENCE</scope>
    <source>
        <strain evidence="1">ATCC 38472_TT</strain>
    </source>
</reference>
<dbReference type="AlphaFoldDB" id="A0A8K1FKI1"/>
<gene>
    <name evidence="1" type="ORF">Poli38472_012256</name>
</gene>
<dbReference type="EMBL" id="SPLM01000005">
    <property type="protein sequence ID" value="TMW67140.1"/>
    <property type="molecule type" value="Genomic_DNA"/>
</dbReference>
<evidence type="ECO:0000313" key="1">
    <source>
        <dbReference type="EMBL" id="TMW67140.1"/>
    </source>
</evidence>
<name>A0A8K1FKI1_PYTOL</name>
<accession>A0A8K1FKI1</accession>
<evidence type="ECO:0000313" key="2">
    <source>
        <dbReference type="Proteomes" id="UP000794436"/>
    </source>
</evidence>
<keyword evidence="2" id="KW-1185">Reference proteome</keyword>
<organism evidence="1 2">
    <name type="scientific">Pythium oligandrum</name>
    <name type="common">Mycoparasitic fungus</name>
    <dbReference type="NCBI Taxonomy" id="41045"/>
    <lineage>
        <taxon>Eukaryota</taxon>
        <taxon>Sar</taxon>
        <taxon>Stramenopiles</taxon>
        <taxon>Oomycota</taxon>
        <taxon>Peronosporomycetes</taxon>
        <taxon>Pythiales</taxon>
        <taxon>Pythiaceae</taxon>
        <taxon>Pythium</taxon>
    </lineage>
</organism>
<dbReference type="OrthoDB" id="76256at2759"/>
<sequence>MTCTESLSPPSRVSTALIEFPTRDNVRRSVSCAEYGQADPILRGNDDDATVSQRAPRRFTIFYRDETLRENCDKNTRRMIESAKQTQQHTKESQTSTCGSTAVVLSNQQRLALKALKYRNLLDRMHAIDDDRLKDPSFDVLGCLGVQWCKV</sequence>